<gene>
    <name evidence="2" type="ORF">BEK98_44190</name>
</gene>
<evidence type="ECO:0000313" key="3">
    <source>
        <dbReference type="Proteomes" id="UP000215483"/>
    </source>
</evidence>
<dbReference type="EMBL" id="MCGQ01000079">
    <property type="protein sequence ID" value="OXY87152.1"/>
    <property type="molecule type" value="Genomic_DNA"/>
</dbReference>
<dbReference type="Proteomes" id="UP000215483">
    <property type="component" value="Unassembled WGS sequence"/>
</dbReference>
<name>A0A233RUS3_STRDA</name>
<proteinExistence type="predicted"/>
<dbReference type="Gene3D" id="3.90.180.10">
    <property type="entry name" value="Medium-chain alcohol dehydrogenases, catalytic domain"/>
    <property type="match status" value="1"/>
</dbReference>
<evidence type="ECO:0000313" key="2">
    <source>
        <dbReference type="EMBL" id="OXY87152.1"/>
    </source>
</evidence>
<feature type="compositionally biased region" description="Basic residues" evidence="1">
    <location>
        <begin position="96"/>
        <end position="109"/>
    </location>
</feature>
<dbReference type="Gene3D" id="3.40.50.720">
    <property type="entry name" value="NAD(P)-binding Rossmann-like Domain"/>
    <property type="match status" value="1"/>
</dbReference>
<evidence type="ECO:0008006" key="4">
    <source>
        <dbReference type="Google" id="ProtNLM"/>
    </source>
</evidence>
<reference evidence="2 3" key="1">
    <citation type="submission" date="2016-07" db="EMBL/GenBank/DDBJ databases">
        <title>Draft genome of Streptomyces diastatochromogenes.</title>
        <authorList>
            <person name="Podduturi R."/>
            <person name="Lukassen M.B."/>
            <person name="Clausen N."/>
            <person name="Nielsen J.L."/>
            <person name="Jorgensen N.O."/>
        </authorList>
    </citation>
    <scope>NUCLEOTIDE SEQUENCE [LARGE SCALE GENOMIC DNA]</scope>
    <source>
        <strain evidence="2 3">DSM 40608</strain>
    </source>
</reference>
<comment type="caution">
    <text evidence="2">The sequence shown here is derived from an EMBL/GenBank/DDBJ whole genome shotgun (WGS) entry which is preliminary data.</text>
</comment>
<sequence length="122" mass="13332">MVLGVAPDPVEAQTTELILGSRTIQGHLTGTPAENEDNLAFSAANGIRPHIEFFPLSEAPRAYEHMLDGRARFRAVLDAADASPGEPHRSGDRHHGTSRHGHPHPRPTHHPLPVPYHSLEPE</sequence>
<evidence type="ECO:0000256" key="1">
    <source>
        <dbReference type="SAM" id="MobiDB-lite"/>
    </source>
</evidence>
<keyword evidence="3" id="KW-1185">Reference proteome</keyword>
<accession>A0A233RUS3</accession>
<dbReference type="AlphaFoldDB" id="A0A233RUS3"/>
<protein>
    <recommendedName>
        <fullName evidence="4">Alcohol dehydrogenase-like C-terminal domain-containing protein</fullName>
    </recommendedName>
</protein>
<feature type="compositionally biased region" description="Basic and acidic residues" evidence="1">
    <location>
        <begin position="86"/>
        <end position="95"/>
    </location>
</feature>
<feature type="region of interest" description="Disordered" evidence="1">
    <location>
        <begin position="80"/>
        <end position="122"/>
    </location>
</feature>
<organism evidence="2 3">
    <name type="scientific">Streptomyces diastatochromogenes</name>
    <dbReference type="NCBI Taxonomy" id="42236"/>
    <lineage>
        <taxon>Bacteria</taxon>
        <taxon>Bacillati</taxon>
        <taxon>Actinomycetota</taxon>
        <taxon>Actinomycetes</taxon>
        <taxon>Kitasatosporales</taxon>
        <taxon>Streptomycetaceae</taxon>
        <taxon>Streptomyces</taxon>
    </lineage>
</organism>